<dbReference type="PANTHER" id="PTHR33164">
    <property type="entry name" value="TRANSCRIPTIONAL REGULATOR, MARR FAMILY"/>
    <property type="match status" value="1"/>
</dbReference>
<dbReference type="OrthoDB" id="122135at2"/>
<keyword evidence="2" id="KW-0238">DNA-binding</keyword>
<evidence type="ECO:0000313" key="5">
    <source>
        <dbReference type="EMBL" id="TBT94381.1"/>
    </source>
</evidence>
<evidence type="ECO:0000256" key="1">
    <source>
        <dbReference type="ARBA" id="ARBA00023015"/>
    </source>
</evidence>
<dbReference type="InterPro" id="IPR023187">
    <property type="entry name" value="Tscrpt_reg_MarR-type_CS"/>
</dbReference>
<keyword evidence="3" id="KW-0804">Transcription</keyword>
<dbReference type="PRINTS" id="PR00598">
    <property type="entry name" value="HTHMARR"/>
</dbReference>
<feature type="domain" description="HTH marR-type" evidence="4">
    <location>
        <begin position="18"/>
        <end position="151"/>
    </location>
</feature>
<dbReference type="GO" id="GO:0003700">
    <property type="term" value="F:DNA-binding transcription factor activity"/>
    <property type="evidence" value="ECO:0007669"/>
    <property type="project" value="InterPro"/>
</dbReference>
<dbReference type="SMART" id="SM00347">
    <property type="entry name" value="HTH_MARR"/>
    <property type="match status" value="1"/>
</dbReference>
<keyword evidence="1" id="KW-0805">Transcription regulation</keyword>
<dbReference type="PROSITE" id="PS01117">
    <property type="entry name" value="HTH_MARR_1"/>
    <property type="match status" value="1"/>
</dbReference>
<dbReference type="AlphaFoldDB" id="A0A4V6MV43"/>
<organism evidence="5 6">
    <name type="scientific">Propioniciclava tarda</name>
    <dbReference type="NCBI Taxonomy" id="433330"/>
    <lineage>
        <taxon>Bacteria</taxon>
        <taxon>Bacillati</taxon>
        <taxon>Actinomycetota</taxon>
        <taxon>Actinomycetes</taxon>
        <taxon>Propionibacteriales</taxon>
        <taxon>Propionibacteriaceae</taxon>
        <taxon>Propioniciclava</taxon>
    </lineage>
</organism>
<dbReference type="InterPro" id="IPR000835">
    <property type="entry name" value="HTH_MarR-typ"/>
</dbReference>
<dbReference type="Gene3D" id="1.10.10.10">
    <property type="entry name" value="Winged helix-like DNA-binding domain superfamily/Winged helix DNA-binding domain"/>
    <property type="match status" value="1"/>
</dbReference>
<dbReference type="Proteomes" id="UP000291933">
    <property type="component" value="Unassembled WGS sequence"/>
</dbReference>
<sequence>MTVLPDSATTTPGPASGAAELSHDLIRTLKLLYSLRDRAPRLTPGLEPAAHPLLHHLARCETARVSDLATALRADVSTISRYASTLAAAGLVEKTTDPADRRVQVVALTDAGRDAVAALGRQRETTFASILRDWTPEQLERFRADLLRFSADLEREVSERELAPTASH</sequence>
<protein>
    <submittedName>
        <fullName evidence="5">MarR family transcriptional regulator</fullName>
    </submittedName>
</protein>
<gene>
    <name evidence="5" type="ORF">ET996_11125</name>
</gene>
<keyword evidence="6" id="KW-1185">Reference proteome</keyword>
<reference evidence="5 6" key="1">
    <citation type="submission" date="2019-01" db="EMBL/GenBank/DDBJ databases">
        <title>Lactibacter flavus gen. nov., sp. nov., a novel bacterium of the family Propionibacteriaceae isolated from raw milk and dairy products.</title>
        <authorList>
            <person name="Huptas C."/>
            <person name="Wenning M."/>
            <person name="Breitenwieser F."/>
            <person name="Doll E."/>
            <person name="Von Neubeck M."/>
            <person name="Busse H.-J."/>
            <person name="Scherer S."/>
        </authorList>
    </citation>
    <scope>NUCLEOTIDE SEQUENCE [LARGE SCALE GENOMIC DNA]</scope>
    <source>
        <strain evidence="5 6">DSM 22130</strain>
    </source>
</reference>
<dbReference type="PROSITE" id="PS50995">
    <property type="entry name" value="HTH_MARR_2"/>
    <property type="match status" value="1"/>
</dbReference>
<dbReference type="InterPro" id="IPR036388">
    <property type="entry name" value="WH-like_DNA-bd_sf"/>
</dbReference>
<dbReference type="PANTHER" id="PTHR33164:SF57">
    <property type="entry name" value="MARR-FAMILY TRANSCRIPTIONAL REGULATOR"/>
    <property type="match status" value="1"/>
</dbReference>
<dbReference type="EMBL" id="SDMR01000014">
    <property type="protein sequence ID" value="TBT94381.1"/>
    <property type="molecule type" value="Genomic_DNA"/>
</dbReference>
<evidence type="ECO:0000259" key="4">
    <source>
        <dbReference type="PROSITE" id="PS50995"/>
    </source>
</evidence>
<comment type="caution">
    <text evidence="5">The sequence shown here is derived from an EMBL/GenBank/DDBJ whole genome shotgun (WGS) entry which is preliminary data.</text>
</comment>
<dbReference type="RefSeq" id="WP_131172624.1">
    <property type="nucleotide sequence ID" value="NZ_FXTL01000014.1"/>
</dbReference>
<evidence type="ECO:0000313" key="6">
    <source>
        <dbReference type="Proteomes" id="UP000291933"/>
    </source>
</evidence>
<accession>A0A4V6MV43</accession>
<dbReference type="GO" id="GO:0006950">
    <property type="term" value="P:response to stress"/>
    <property type="evidence" value="ECO:0007669"/>
    <property type="project" value="TreeGrafter"/>
</dbReference>
<evidence type="ECO:0000256" key="3">
    <source>
        <dbReference type="ARBA" id="ARBA00023163"/>
    </source>
</evidence>
<dbReference type="InterPro" id="IPR039422">
    <property type="entry name" value="MarR/SlyA-like"/>
</dbReference>
<proteinExistence type="predicted"/>
<evidence type="ECO:0000256" key="2">
    <source>
        <dbReference type="ARBA" id="ARBA00023125"/>
    </source>
</evidence>
<dbReference type="Pfam" id="PF12802">
    <property type="entry name" value="MarR_2"/>
    <property type="match status" value="1"/>
</dbReference>
<dbReference type="SUPFAM" id="SSF46785">
    <property type="entry name" value="Winged helix' DNA-binding domain"/>
    <property type="match status" value="1"/>
</dbReference>
<name>A0A4V6MV43_PROTD</name>
<dbReference type="GO" id="GO:0003677">
    <property type="term" value="F:DNA binding"/>
    <property type="evidence" value="ECO:0007669"/>
    <property type="project" value="UniProtKB-KW"/>
</dbReference>
<dbReference type="InterPro" id="IPR036390">
    <property type="entry name" value="WH_DNA-bd_sf"/>
</dbReference>